<dbReference type="InterPro" id="IPR015020">
    <property type="entry name" value="Rv2525c-like_Glyco_Hydro-like"/>
</dbReference>
<evidence type="ECO:0000313" key="3">
    <source>
        <dbReference type="Proteomes" id="UP000005038"/>
    </source>
</evidence>
<dbReference type="STRING" id="1108044.GOOTI_173_00070"/>
<comment type="caution">
    <text evidence="2">The sequence shown here is derived from an EMBL/GenBank/DDBJ whole genome shotgun (WGS) entry which is preliminary data.</text>
</comment>
<reference evidence="2" key="1">
    <citation type="submission" date="2012-02" db="EMBL/GenBank/DDBJ databases">
        <title>Whole genome shotgun sequence of Gordonia otitidis NBRC 100426.</title>
        <authorList>
            <person name="Yoshida I."/>
            <person name="Hosoyama A."/>
            <person name="Tsuchikane K."/>
            <person name="Katsumata H."/>
            <person name="Yamazaki S."/>
            <person name="Fujita N."/>
        </authorList>
    </citation>
    <scope>NUCLEOTIDE SEQUENCE [LARGE SCALE GENOMIC DNA]</scope>
    <source>
        <strain evidence="2">NBRC 100426</strain>
    </source>
</reference>
<dbReference type="Proteomes" id="UP000005038">
    <property type="component" value="Unassembled WGS sequence"/>
</dbReference>
<gene>
    <name evidence="2" type="ORF">GOOTI_173_00070</name>
</gene>
<dbReference type="AlphaFoldDB" id="H5TQ86"/>
<sequence>MAAKGFDYAGGRPPGRAIRDAGGTFVCRYLTDGGPSLPGKQLIASEVRDLQQNGIAIVCNYETYADRMKSGYDGGKADAQYSNGYVAQLGLVGAPVYFSADWDTTEADQAAVNDYLRGASDVLGKARVGIYGGFWSVSRALDAGVCTYAWQTAAWSGSNRDRRMHIFQDTDAGYVNVAGVECDVDYRYPDDFGQYRG</sequence>
<name>H5TQ86_GORO1</name>
<dbReference type="RefSeq" id="WP_007239855.1">
    <property type="nucleotide sequence ID" value="NZ_BAFB01000173.1"/>
</dbReference>
<accession>H5TQ86</accession>
<dbReference type="Pfam" id="PF08924">
    <property type="entry name" value="Rv2525c_GlyHyd-like"/>
    <property type="match status" value="1"/>
</dbReference>
<dbReference type="Gene3D" id="3.20.20.80">
    <property type="entry name" value="Glycosidases"/>
    <property type="match status" value="1"/>
</dbReference>
<dbReference type="OrthoDB" id="4369457at2"/>
<keyword evidence="3" id="KW-1185">Reference proteome</keyword>
<dbReference type="EMBL" id="BAFB01000173">
    <property type="protein sequence ID" value="GAB35644.1"/>
    <property type="molecule type" value="Genomic_DNA"/>
</dbReference>
<protein>
    <recommendedName>
        <fullName evidence="1">Rv2525c-like glycoside hydrolase-like domain-containing protein</fullName>
    </recommendedName>
</protein>
<organism evidence="2 3">
    <name type="scientific">Gordonia otitidis (strain DSM 44809 / CCUG 52243 / JCM 12355 / NBRC 100426 / IFM 10032)</name>
    <dbReference type="NCBI Taxonomy" id="1108044"/>
    <lineage>
        <taxon>Bacteria</taxon>
        <taxon>Bacillati</taxon>
        <taxon>Actinomycetota</taxon>
        <taxon>Actinomycetes</taxon>
        <taxon>Mycobacteriales</taxon>
        <taxon>Gordoniaceae</taxon>
        <taxon>Gordonia</taxon>
    </lineage>
</organism>
<evidence type="ECO:0000259" key="1">
    <source>
        <dbReference type="Pfam" id="PF08924"/>
    </source>
</evidence>
<feature type="domain" description="Rv2525c-like glycoside hydrolase-like" evidence="1">
    <location>
        <begin position="17"/>
        <end position="185"/>
    </location>
</feature>
<dbReference type="SUPFAM" id="SSF51445">
    <property type="entry name" value="(Trans)glycosidases"/>
    <property type="match status" value="1"/>
</dbReference>
<proteinExistence type="predicted"/>
<evidence type="ECO:0000313" key="2">
    <source>
        <dbReference type="EMBL" id="GAB35644.1"/>
    </source>
</evidence>
<dbReference type="InterPro" id="IPR017853">
    <property type="entry name" value="GH"/>
</dbReference>